<organism evidence="1 2">
    <name type="scientific">Meloidogyne enterolobii</name>
    <name type="common">Root-knot nematode worm</name>
    <name type="synonym">Meloidogyne mayaguensis</name>
    <dbReference type="NCBI Taxonomy" id="390850"/>
    <lineage>
        <taxon>Eukaryota</taxon>
        <taxon>Metazoa</taxon>
        <taxon>Ecdysozoa</taxon>
        <taxon>Nematoda</taxon>
        <taxon>Chromadorea</taxon>
        <taxon>Rhabditida</taxon>
        <taxon>Tylenchina</taxon>
        <taxon>Tylenchomorpha</taxon>
        <taxon>Tylenchoidea</taxon>
        <taxon>Meloidogynidae</taxon>
        <taxon>Meloidogyninae</taxon>
        <taxon>Meloidogyne</taxon>
    </lineage>
</organism>
<name>A0ACB0YWI8_MELEN</name>
<reference evidence="1" key="1">
    <citation type="submission" date="2023-11" db="EMBL/GenBank/DDBJ databases">
        <authorList>
            <person name="Poullet M."/>
        </authorList>
    </citation>
    <scope>NUCLEOTIDE SEQUENCE</scope>
    <source>
        <strain evidence="1">E1834</strain>
    </source>
</reference>
<proteinExistence type="predicted"/>
<keyword evidence="2" id="KW-1185">Reference proteome</keyword>
<sequence>MIQQKALNLSGNPLGSGVELAEQLANFLALNTGAIRFLDLNGTAIQLDRLWAALKLGGLGLEVLRLGGCHIAQTKRSVRNSGKDSAQIANENCPVV</sequence>
<dbReference type="EMBL" id="CAVMJV010000019">
    <property type="protein sequence ID" value="CAK5065114.1"/>
    <property type="molecule type" value="Genomic_DNA"/>
</dbReference>
<gene>
    <name evidence="1" type="ORF">MENTE1834_LOCUS17223</name>
</gene>
<dbReference type="Proteomes" id="UP001497535">
    <property type="component" value="Unassembled WGS sequence"/>
</dbReference>
<comment type="caution">
    <text evidence="1">The sequence shown here is derived from an EMBL/GenBank/DDBJ whole genome shotgun (WGS) entry which is preliminary data.</text>
</comment>
<protein>
    <submittedName>
        <fullName evidence="1">Uncharacterized protein</fullName>
    </submittedName>
</protein>
<accession>A0ACB0YWI8</accession>
<evidence type="ECO:0000313" key="1">
    <source>
        <dbReference type="EMBL" id="CAK5065114.1"/>
    </source>
</evidence>
<evidence type="ECO:0000313" key="2">
    <source>
        <dbReference type="Proteomes" id="UP001497535"/>
    </source>
</evidence>